<feature type="domain" description="Carboxylesterase type B" evidence="4">
    <location>
        <begin position="181"/>
        <end position="425"/>
    </location>
</feature>
<dbReference type="Pfam" id="PF00135">
    <property type="entry name" value="COesterase"/>
    <property type="match status" value="2"/>
</dbReference>
<dbReference type="AlphaFoldDB" id="A0A9P4JXE4"/>
<feature type="domain" description="Carboxylesterase type B" evidence="4">
    <location>
        <begin position="30"/>
        <end position="144"/>
    </location>
</feature>
<dbReference type="OrthoDB" id="408631at2759"/>
<dbReference type="PANTHER" id="PTHR43918">
    <property type="entry name" value="ACETYLCHOLINESTERASE"/>
    <property type="match status" value="1"/>
</dbReference>
<proteinExistence type="inferred from homology"/>
<reference evidence="6" key="1">
    <citation type="journal article" date="2020" name="Stud. Mycol.">
        <title>101 Dothideomycetes genomes: A test case for predicting lifestyles and emergence of pathogens.</title>
        <authorList>
            <person name="Haridas S."/>
            <person name="Albert R."/>
            <person name="Binder M."/>
            <person name="Bloem J."/>
            <person name="LaButti K."/>
            <person name="Salamov A."/>
            <person name="Andreopoulos B."/>
            <person name="Baker S."/>
            <person name="Barry K."/>
            <person name="Bills G."/>
            <person name="Bluhm B."/>
            <person name="Cannon C."/>
            <person name="Castanera R."/>
            <person name="Culley D."/>
            <person name="Daum C."/>
            <person name="Ezra D."/>
            <person name="Gonzalez J."/>
            <person name="Henrissat B."/>
            <person name="Kuo A."/>
            <person name="Liang C."/>
            <person name="Lipzen A."/>
            <person name="Lutzoni F."/>
            <person name="Magnuson J."/>
            <person name="Mondo S."/>
            <person name="Nolan M."/>
            <person name="Ohm R."/>
            <person name="Pangilinan J."/>
            <person name="Park H.-J."/>
            <person name="Ramirez L."/>
            <person name="Alfaro M."/>
            <person name="Sun H."/>
            <person name="Tritt A."/>
            <person name="Yoshinaga Y."/>
            <person name="Zwiers L.-H."/>
            <person name="Turgeon B."/>
            <person name="Goodwin S."/>
            <person name="Spatafora J."/>
            <person name="Crous P."/>
            <person name="Grigoriev I."/>
        </authorList>
    </citation>
    <scope>NUCLEOTIDE SEQUENCE [LARGE SCALE GENOMIC DNA]</scope>
    <source>
        <strain evidence="6">CBS 304.66</strain>
    </source>
</reference>
<protein>
    <submittedName>
        <fullName evidence="5">Alpha/beta-hydrolase</fullName>
    </submittedName>
</protein>
<keyword evidence="2" id="KW-0378">Hydrolase</keyword>
<dbReference type="InterPro" id="IPR050654">
    <property type="entry name" value="AChE-related_enzymes"/>
</dbReference>
<evidence type="ECO:0000256" key="2">
    <source>
        <dbReference type="ARBA" id="ARBA00022801"/>
    </source>
</evidence>
<dbReference type="InterPro" id="IPR002018">
    <property type="entry name" value="CarbesteraseB"/>
</dbReference>
<name>A0A9P4JXE4_9PLEO</name>
<evidence type="ECO:0000313" key="6">
    <source>
        <dbReference type="Proteomes" id="UP000800093"/>
    </source>
</evidence>
<dbReference type="Gene3D" id="3.40.50.1820">
    <property type="entry name" value="alpha/beta hydrolase"/>
    <property type="match status" value="2"/>
</dbReference>
<accession>A0A9P4JXE4</accession>
<feature type="chain" id="PRO_5040207421" evidence="3">
    <location>
        <begin position="21"/>
        <end position="474"/>
    </location>
</feature>
<comment type="similarity">
    <text evidence="1">Belongs to the type-B carboxylesterase/lipase family.</text>
</comment>
<feature type="signal peptide" evidence="3">
    <location>
        <begin position="1"/>
        <end position="20"/>
    </location>
</feature>
<evidence type="ECO:0000256" key="1">
    <source>
        <dbReference type="ARBA" id="ARBA00005964"/>
    </source>
</evidence>
<keyword evidence="3" id="KW-0732">Signal</keyword>
<dbReference type="GO" id="GO:0052689">
    <property type="term" value="F:carboxylic ester hydrolase activity"/>
    <property type="evidence" value="ECO:0007669"/>
    <property type="project" value="TreeGrafter"/>
</dbReference>
<gene>
    <name evidence="5" type="ORF">CC78DRAFT_593446</name>
</gene>
<evidence type="ECO:0000256" key="3">
    <source>
        <dbReference type="SAM" id="SignalP"/>
    </source>
</evidence>
<comment type="caution">
    <text evidence="5">The sequence shown here is derived from an EMBL/GenBank/DDBJ whole genome shotgun (WGS) entry which is preliminary data.</text>
</comment>
<evidence type="ECO:0000259" key="4">
    <source>
        <dbReference type="Pfam" id="PF00135"/>
    </source>
</evidence>
<keyword evidence="6" id="KW-1185">Reference proteome</keyword>
<dbReference type="EMBL" id="ML986727">
    <property type="protein sequence ID" value="KAF2258924.1"/>
    <property type="molecule type" value="Genomic_DNA"/>
</dbReference>
<evidence type="ECO:0000313" key="5">
    <source>
        <dbReference type="EMBL" id="KAF2258924.1"/>
    </source>
</evidence>
<dbReference type="InterPro" id="IPR029058">
    <property type="entry name" value="AB_hydrolase_fold"/>
</dbReference>
<dbReference type="SUPFAM" id="SSF53474">
    <property type="entry name" value="alpha/beta-Hydrolases"/>
    <property type="match status" value="1"/>
</dbReference>
<sequence>MMNWLWRLFVATILFAVSDATPSSIACSSAPTVTIDSGEVVGTTTKLAGATITVDQYLGIPFAVSPTRFAPPVKPTPWKSPYQATKYGPACIQQFNYLEASRNTLIAWFNTPLPPAGENEDCLNLNVYVPATPGKIKTVMTWIYDIIIVTPNYRANVFGFPNSPELPLAKRNVGFWDQRIAGAASIDNLVLTHPKDPPFRAAIMESGQSSLYVNPTNAPTSWLALTAALNCTQTHPHSNLTCLRSVNASIIKSTAEHLTLPFRPVADNVTMHRYPEKARLNRDIAPVPILTGMNANEATIITLGQSNATAFLAPVLGNDTALIQEIVDTYTITPPARELAAILTDLLFTCPASIVANDSHASGFPTWQYYFNTSFPNTQLFPGAEVYHYSEIPIVWGTYPRENATAYEKALSRYMQSAWATFARNPTGGPGWEALHRIASLGSGGILNTPIDSDMIGRNCFLFGPYYKELGFFA</sequence>
<dbReference type="PANTHER" id="PTHR43918:SF4">
    <property type="entry name" value="CARBOXYLIC ESTER HYDROLASE"/>
    <property type="match status" value="1"/>
</dbReference>
<organism evidence="5 6">
    <name type="scientific">Lojkania enalia</name>
    <dbReference type="NCBI Taxonomy" id="147567"/>
    <lineage>
        <taxon>Eukaryota</taxon>
        <taxon>Fungi</taxon>
        <taxon>Dikarya</taxon>
        <taxon>Ascomycota</taxon>
        <taxon>Pezizomycotina</taxon>
        <taxon>Dothideomycetes</taxon>
        <taxon>Pleosporomycetidae</taxon>
        <taxon>Pleosporales</taxon>
        <taxon>Pleosporales incertae sedis</taxon>
        <taxon>Lojkania</taxon>
    </lineage>
</organism>
<dbReference type="Proteomes" id="UP000800093">
    <property type="component" value="Unassembled WGS sequence"/>
</dbReference>